<dbReference type="EMBL" id="JAWDJW010002248">
    <property type="protein sequence ID" value="KAK3078049.1"/>
    <property type="molecule type" value="Genomic_DNA"/>
</dbReference>
<reference evidence="1" key="1">
    <citation type="submission" date="2024-09" db="EMBL/GenBank/DDBJ databases">
        <title>Black Yeasts Isolated from many extreme environments.</title>
        <authorList>
            <person name="Coleine C."/>
            <person name="Stajich J.E."/>
            <person name="Selbmann L."/>
        </authorList>
    </citation>
    <scope>NUCLEOTIDE SEQUENCE</scope>
    <source>
        <strain evidence="1">CCFEE 5737</strain>
    </source>
</reference>
<organism evidence="1 2">
    <name type="scientific">Coniosporium uncinatum</name>
    <dbReference type="NCBI Taxonomy" id="93489"/>
    <lineage>
        <taxon>Eukaryota</taxon>
        <taxon>Fungi</taxon>
        <taxon>Dikarya</taxon>
        <taxon>Ascomycota</taxon>
        <taxon>Pezizomycotina</taxon>
        <taxon>Dothideomycetes</taxon>
        <taxon>Dothideomycetes incertae sedis</taxon>
        <taxon>Coniosporium</taxon>
    </lineage>
</organism>
<name>A0ACC3DN67_9PEZI</name>
<sequence length="474" mass="52078">MPHASSPVAYPAASSPTSPSPRKRRKLSDQRGPLHEVDANPLKRRTGPFLADDSEDEDELEAWKGTQSRSDPSVFEVRSPARIEPTATVPRLGSFKPTARDEEPDQERQQPSAESCTEIDRALATSSSQESSKQPLSIHTASGKTFYISEKRPTSMIPYEQLIASRSTITANKAQKSYYGIDIHRLLDDAALERAEAAERAACQAQTAPEPQPSVEEKVPSAPSKHRKTLMWTEKYRAKKFTDLIGDERTHRQVLRWLKAWDPIVFPGSAKPKPKVNKATGELLNEEKQHRKILLLTGPPGLGKTTLAHVCARQAGYEVQEINASDERSSGVVKGRIKDMVGTENVKGTSVEGGRGRRAGRPVCVVVDEVDGVVSGNSGGGGEGGFIKALIDLVQLDQKNANPIGGADSGQSNKRKKKGERFRMLRPLVLICNDAYHPSLRPLRQSSFAEIVHVRRPPLGMIVSRMQKILEKEG</sequence>
<dbReference type="Proteomes" id="UP001186974">
    <property type="component" value="Unassembled WGS sequence"/>
</dbReference>
<evidence type="ECO:0000313" key="2">
    <source>
        <dbReference type="Proteomes" id="UP001186974"/>
    </source>
</evidence>
<comment type="caution">
    <text evidence="1">The sequence shown here is derived from an EMBL/GenBank/DDBJ whole genome shotgun (WGS) entry which is preliminary data.</text>
</comment>
<keyword evidence="2" id="KW-1185">Reference proteome</keyword>
<evidence type="ECO:0000313" key="1">
    <source>
        <dbReference type="EMBL" id="KAK3078049.1"/>
    </source>
</evidence>
<gene>
    <name evidence="1" type="ORF">LTS18_008565</name>
</gene>
<accession>A0ACC3DN67</accession>
<feature type="non-terminal residue" evidence="1">
    <location>
        <position position="474"/>
    </location>
</feature>
<protein>
    <submittedName>
        <fullName evidence="1">Uncharacterized protein</fullName>
    </submittedName>
</protein>
<proteinExistence type="predicted"/>